<gene>
    <name evidence="1" type="ORF">FAS41_29845</name>
</gene>
<proteinExistence type="predicted"/>
<dbReference type="PANTHER" id="PTHR36154:SF1">
    <property type="entry name" value="DNA-BINDING TRANSCRIPTIONAL ACTIVATOR ALPA"/>
    <property type="match status" value="1"/>
</dbReference>
<evidence type="ECO:0000313" key="2">
    <source>
        <dbReference type="Proteomes" id="UP000306635"/>
    </source>
</evidence>
<accession>A0A5R9QL68</accession>
<organism evidence="1 2">
    <name type="scientific">Pseudomonas nicosulfuronedens</name>
    <dbReference type="NCBI Taxonomy" id="2571105"/>
    <lineage>
        <taxon>Bacteria</taxon>
        <taxon>Pseudomonadati</taxon>
        <taxon>Pseudomonadota</taxon>
        <taxon>Gammaproteobacteria</taxon>
        <taxon>Pseudomonadales</taxon>
        <taxon>Pseudomonadaceae</taxon>
        <taxon>Pseudomonas</taxon>
    </lineage>
</organism>
<dbReference type="Gene3D" id="1.10.238.160">
    <property type="match status" value="1"/>
</dbReference>
<comment type="caution">
    <text evidence="1">The sequence shown here is derived from an EMBL/GenBank/DDBJ whole genome shotgun (WGS) entry which is preliminary data.</text>
</comment>
<protein>
    <submittedName>
        <fullName evidence="1">AlpA family transcriptional regulator</fullName>
    </submittedName>
</protein>
<dbReference type="Proteomes" id="UP000306635">
    <property type="component" value="Unassembled WGS sequence"/>
</dbReference>
<dbReference type="Pfam" id="PF05930">
    <property type="entry name" value="Phage_AlpA"/>
    <property type="match status" value="1"/>
</dbReference>
<sequence>MAKPASSKQDRRFIKLNEVLNLTALSTTEVYRRISAGTFPTQIHLGPKSVVWIESEVVAWCEQRIAEARGVAA</sequence>
<dbReference type="AlphaFoldDB" id="A0A5R9QL68"/>
<evidence type="ECO:0000313" key="1">
    <source>
        <dbReference type="EMBL" id="TLX69831.1"/>
    </source>
</evidence>
<dbReference type="InterPro" id="IPR052931">
    <property type="entry name" value="Prophage_regulatory_activator"/>
</dbReference>
<dbReference type="OrthoDB" id="8455288at2"/>
<dbReference type="PANTHER" id="PTHR36154">
    <property type="entry name" value="DNA-BINDING TRANSCRIPTIONAL ACTIVATOR ALPA"/>
    <property type="match status" value="1"/>
</dbReference>
<dbReference type="RefSeq" id="WP_138526877.1">
    <property type="nucleotide sequence ID" value="NZ_SWDV01000073.1"/>
</dbReference>
<dbReference type="InterPro" id="IPR010260">
    <property type="entry name" value="AlpA"/>
</dbReference>
<keyword evidence="2" id="KW-1185">Reference proteome</keyword>
<dbReference type="EMBL" id="SWDV01000073">
    <property type="protein sequence ID" value="TLX69831.1"/>
    <property type="molecule type" value="Genomic_DNA"/>
</dbReference>
<name>A0A5R9QL68_9PSED</name>
<reference evidence="1 2" key="1">
    <citation type="submission" date="2019-04" db="EMBL/GenBank/DDBJ databases">
        <authorList>
            <person name="Li M."/>
        </authorList>
    </citation>
    <scope>NUCLEOTIDE SEQUENCE [LARGE SCALE GENOMIC DNA]</scope>
    <source>
        <strain evidence="1 2">LAM1902</strain>
    </source>
</reference>